<sequence length="137" mass="14865">MFEGPQGLIFVDTGESVSESRKIMAEFRKLSDKPVKAVVYTHFHPDHINGVQAFVSREQVERGEVQIYAHETLLQNVVAQGALVGPILGVRSAYSFGSFLPASDQEGMNAGIGPLAKPELSSFIAPTVTFGERLDTT</sequence>
<reference evidence="2 3" key="1">
    <citation type="submission" date="2018-06" db="EMBL/GenBank/DDBJ databases">
        <authorList>
            <consortium name="Pathogen Informatics"/>
            <person name="Doyle S."/>
        </authorList>
    </citation>
    <scope>NUCLEOTIDE SEQUENCE [LARGE SCALE GENOMIC DNA]</scope>
    <source>
        <strain evidence="2 3">NCTC10692</strain>
    </source>
</reference>
<organism evidence="2 3">
    <name type="scientific">Ectopseudomonas oleovorans</name>
    <name type="common">Pseudomonas oleovorans</name>
    <dbReference type="NCBI Taxonomy" id="301"/>
    <lineage>
        <taxon>Bacteria</taxon>
        <taxon>Pseudomonadati</taxon>
        <taxon>Pseudomonadota</taxon>
        <taxon>Gammaproteobacteria</taxon>
        <taxon>Pseudomonadales</taxon>
        <taxon>Pseudomonadaceae</taxon>
        <taxon>Ectopseudomonas</taxon>
    </lineage>
</organism>
<name>A0A379JVD1_ECTOL</name>
<accession>A0A379JVD1</accession>
<dbReference type="SUPFAM" id="SSF56281">
    <property type="entry name" value="Metallo-hydrolase/oxidoreductase"/>
    <property type="match status" value="1"/>
</dbReference>
<dbReference type="EMBL" id="UGUV01000002">
    <property type="protein sequence ID" value="SUD52508.1"/>
    <property type="molecule type" value="Genomic_DNA"/>
</dbReference>
<dbReference type="Gene3D" id="3.60.15.30">
    <property type="entry name" value="Metallo-beta-lactamase domain"/>
    <property type="match status" value="1"/>
</dbReference>
<dbReference type="GO" id="GO:0018741">
    <property type="term" value="F:linear primary-alkylsulfatase activity"/>
    <property type="evidence" value="ECO:0007669"/>
    <property type="project" value="TreeGrafter"/>
</dbReference>
<dbReference type="PANTHER" id="PTHR43223">
    <property type="entry name" value="ALKYL/ARYL-SULFATASE"/>
    <property type="match status" value="1"/>
</dbReference>
<evidence type="ECO:0000259" key="1">
    <source>
        <dbReference type="Pfam" id="PF00753"/>
    </source>
</evidence>
<dbReference type="Proteomes" id="UP000255303">
    <property type="component" value="Unassembled WGS sequence"/>
</dbReference>
<dbReference type="AlphaFoldDB" id="A0A379JVD1"/>
<dbReference type="InterPro" id="IPR036866">
    <property type="entry name" value="RibonucZ/Hydroxyglut_hydro"/>
</dbReference>
<protein>
    <submittedName>
        <fullName evidence="2">Beta-lactamase domain-containing protein</fullName>
    </submittedName>
</protein>
<dbReference type="GO" id="GO:0018909">
    <property type="term" value="P:dodecyl sulfate metabolic process"/>
    <property type="evidence" value="ECO:0007669"/>
    <property type="project" value="TreeGrafter"/>
</dbReference>
<evidence type="ECO:0000313" key="3">
    <source>
        <dbReference type="Proteomes" id="UP000255303"/>
    </source>
</evidence>
<dbReference type="RefSeq" id="WP_244597257.1">
    <property type="nucleotide sequence ID" value="NZ_FNZC01000039.1"/>
</dbReference>
<evidence type="ECO:0000313" key="2">
    <source>
        <dbReference type="EMBL" id="SUD52508.1"/>
    </source>
</evidence>
<dbReference type="Pfam" id="PF00753">
    <property type="entry name" value="Lactamase_B"/>
    <property type="match status" value="1"/>
</dbReference>
<dbReference type="PANTHER" id="PTHR43223:SF1">
    <property type="entry name" value="ALKYL_ARYL-SULFATASE BDS1"/>
    <property type="match status" value="1"/>
</dbReference>
<feature type="domain" description="Metallo-beta-lactamase" evidence="1">
    <location>
        <begin position="3"/>
        <end position="71"/>
    </location>
</feature>
<dbReference type="InterPro" id="IPR052195">
    <property type="entry name" value="Bact_Alkyl/Aryl-Sulfatase"/>
</dbReference>
<gene>
    <name evidence="2" type="ORF">NCTC10692_02992</name>
</gene>
<proteinExistence type="predicted"/>
<dbReference type="InterPro" id="IPR001279">
    <property type="entry name" value="Metallo-B-lactamas"/>
</dbReference>